<evidence type="ECO:0000313" key="2">
    <source>
        <dbReference type="Proteomes" id="UP000886861"/>
    </source>
</evidence>
<gene>
    <name evidence="1" type="ORF">IAA62_01845</name>
</gene>
<name>A0A9D1SY30_9FIRM</name>
<accession>A0A9D1SY30</accession>
<organism evidence="1 2">
    <name type="scientific">Candidatus Caccopulliclostridium gallistercoris</name>
    <dbReference type="NCBI Taxonomy" id="2840719"/>
    <lineage>
        <taxon>Bacteria</taxon>
        <taxon>Bacillati</taxon>
        <taxon>Bacillota</taxon>
        <taxon>Clostridia</taxon>
        <taxon>Candidatus Caccopulliclostridium</taxon>
    </lineage>
</organism>
<protein>
    <submittedName>
        <fullName evidence="1">Uncharacterized protein</fullName>
    </submittedName>
</protein>
<dbReference type="AlphaFoldDB" id="A0A9D1SY30"/>
<proteinExistence type="predicted"/>
<dbReference type="Proteomes" id="UP000886861">
    <property type="component" value="Unassembled WGS sequence"/>
</dbReference>
<reference evidence="1" key="2">
    <citation type="journal article" date="2021" name="PeerJ">
        <title>Extensive microbial diversity within the chicken gut microbiome revealed by metagenomics and culture.</title>
        <authorList>
            <person name="Gilroy R."/>
            <person name="Ravi A."/>
            <person name="Getino M."/>
            <person name="Pursley I."/>
            <person name="Horton D.L."/>
            <person name="Alikhan N.F."/>
            <person name="Baker D."/>
            <person name="Gharbi K."/>
            <person name="Hall N."/>
            <person name="Watson M."/>
            <person name="Adriaenssens E.M."/>
            <person name="Foster-Nyarko E."/>
            <person name="Jarju S."/>
            <person name="Secka A."/>
            <person name="Antonio M."/>
            <person name="Oren A."/>
            <person name="Chaudhuri R.R."/>
            <person name="La Ragione R."/>
            <person name="Hildebrand F."/>
            <person name="Pallen M.J."/>
        </authorList>
    </citation>
    <scope>NUCLEOTIDE SEQUENCE</scope>
    <source>
        <strain evidence="1">CHK186-9395</strain>
    </source>
</reference>
<evidence type="ECO:0000313" key="1">
    <source>
        <dbReference type="EMBL" id="HIV01283.1"/>
    </source>
</evidence>
<sequence>MKRLSFYDKRLLVLIKFLCENDKLAHEAVSYFFEDIDGYLMDIINAGLNFEGERGQGYYRINFKKDSLLNYNGKNSDMLEITKITNGNKVVLGLYYGLLHKGVTLEELSPFVLMEIKGVFNEEEILNEDFEYRNTFFWGTTKSGELERYMDSMIGNKATYSKFKIVSPLRTDKLEDVYSRKQKPEQIENNYNLFGDSLLMRSGYLPYYNDYKQMFTNEVMQKRREIFWGLREEDSKEK</sequence>
<comment type="caution">
    <text evidence="1">The sequence shown here is derived from an EMBL/GenBank/DDBJ whole genome shotgun (WGS) entry which is preliminary data.</text>
</comment>
<dbReference type="EMBL" id="DVOJ01000006">
    <property type="protein sequence ID" value="HIV01283.1"/>
    <property type="molecule type" value="Genomic_DNA"/>
</dbReference>
<reference evidence="1" key="1">
    <citation type="submission" date="2020-10" db="EMBL/GenBank/DDBJ databases">
        <authorList>
            <person name="Gilroy R."/>
        </authorList>
    </citation>
    <scope>NUCLEOTIDE SEQUENCE</scope>
    <source>
        <strain evidence="1">CHK186-9395</strain>
    </source>
</reference>